<comment type="caution">
    <text evidence="3">The sequence shown here is derived from an EMBL/GenBank/DDBJ whole genome shotgun (WGS) entry which is preliminary data.</text>
</comment>
<dbReference type="AlphaFoldDB" id="A0A844TGP0"/>
<dbReference type="SUPFAM" id="SSF53474">
    <property type="entry name" value="alpha/beta-Hydrolases"/>
    <property type="match status" value="1"/>
</dbReference>
<dbReference type="EMBL" id="WQNE01000027">
    <property type="protein sequence ID" value="MVT76735.1"/>
    <property type="molecule type" value="Genomic_DNA"/>
</dbReference>
<dbReference type="OrthoDB" id="9806180at2"/>
<name>A0A844TGP0_9BRAD</name>
<dbReference type="Proteomes" id="UP000449969">
    <property type="component" value="Unassembled WGS sequence"/>
</dbReference>
<keyword evidence="1 3" id="KW-0378">Hydrolase</keyword>
<organism evidence="3 4">
    <name type="scientific">Bradyrhizobium cajani</name>
    <dbReference type="NCBI Taxonomy" id="1928661"/>
    <lineage>
        <taxon>Bacteria</taxon>
        <taxon>Pseudomonadati</taxon>
        <taxon>Pseudomonadota</taxon>
        <taxon>Alphaproteobacteria</taxon>
        <taxon>Hyphomicrobiales</taxon>
        <taxon>Nitrobacteraceae</taxon>
        <taxon>Bradyrhizobium</taxon>
    </lineage>
</organism>
<evidence type="ECO:0000256" key="1">
    <source>
        <dbReference type="ARBA" id="ARBA00022801"/>
    </source>
</evidence>
<sequence length="309" mass="34039">MKISLVAPELQKLAKRNSVPLPMGNALGRRVLRALGRLVAPNPKKLHGITLEVRPETRPPMRIYQPQERKSEAALLWIHGGGFVLGNAALDDRFCAFTAQALGIVVVSVDYRLAPENPFPVPLDDCHAAWTWMQENAASLGIDPKRIAIGGQSAGGALAASLVQRVHDEGGNKAAAQWLFCPMLDDRTATRQELDAMKHWVWTSRSNATGWRLYLSKPPGSAAFPPYAVPARREDLRGLPPAWIGVGDIDLLHNESRNFAGRLQASGTDTRFVSVQGAPHGFESWAFDTKMAQEFIADAQRWLRQALRM</sequence>
<gene>
    <name evidence="3" type="ORF">GPL20_27455</name>
</gene>
<evidence type="ECO:0000313" key="4">
    <source>
        <dbReference type="Proteomes" id="UP000449969"/>
    </source>
</evidence>
<dbReference type="InterPro" id="IPR029058">
    <property type="entry name" value="AB_hydrolase_fold"/>
</dbReference>
<dbReference type="Pfam" id="PF07859">
    <property type="entry name" value="Abhydrolase_3"/>
    <property type="match status" value="1"/>
</dbReference>
<reference evidence="3 4" key="1">
    <citation type="submission" date="2019-12" db="EMBL/GenBank/DDBJ databases">
        <title>Draft genome sequences Bradyrhizobium cajani AMBPC1010, Bradyrhizobium pachyrhizi AMBPC1040 and Bradyrhizobium yuanmingense ALSPC3051, three plant growth promoting strains isolated from nodules of Cajanus cajan L. in Dominican Republic.</title>
        <authorList>
            <person name="Flores-Felix J.D."/>
            <person name="Araujo J."/>
            <person name="Diaz-Alcantara C."/>
            <person name="Gonzalez-Andres F."/>
            <person name="Velazquez E."/>
        </authorList>
    </citation>
    <scope>NUCLEOTIDE SEQUENCE [LARGE SCALE GENOMIC DNA]</scope>
    <source>
        <strain evidence="3 4">1010</strain>
    </source>
</reference>
<accession>A0A844TGP0</accession>
<feature type="domain" description="Alpha/beta hydrolase fold-3" evidence="2">
    <location>
        <begin position="75"/>
        <end position="283"/>
    </location>
</feature>
<dbReference type="GO" id="GO:0016787">
    <property type="term" value="F:hydrolase activity"/>
    <property type="evidence" value="ECO:0007669"/>
    <property type="project" value="UniProtKB-KW"/>
</dbReference>
<dbReference type="InterPro" id="IPR050300">
    <property type="entry name" value="GDXG_lipolytic_enzyme"/>
</dbReference>
<evidence type="ECO:0000313" key="3">
    <source>
        <dbReference type="EMBL" id="MVT76735.1"/>
    </source>
</evidence>
<keyword evidence="4" id="KW-1185">Reference proteome</keyword>
<dbReference type="RefSeq" id="WP_157333521.1">
    <property type="nucleotide sequence ID" value="NZ_JANADL010000003.1"/>
</dbReference>
<protein>
    <submittedName>
        <fullName evidence="3">Alpha/beta hydrolase fold domain-containing protein</fullName>
    </submittedName>
</protein>
<dbReference type="PANTHER" id="PTHR48081:SF8">
    <property type="entry name" value="ALPHA_BETA HYDROLASE FOLD-3 DOMAIN-CONTAINING PROTEIN-RELATED"/>
    <property type="match status" value="1"/>
</dbReference>
<proteinExistence type="predicted"/>
<dbReference type="Gene3D" id="3.40.50.1820">
    <property type="entry name" value="alpha/beta hydrolase"/>
    <property type="match status" value="1"/>
</dbReference>
<dbReference type="InterPro" id="IPR013094">
    <property type="entry name" value="AB_hydrolase_3"/>
</dbReference>
<dbReference type="PANTHER" id="PTHR48081">
    <property type="entry name" value="AB HYDROLASE SUPERFAMILY PROTEIN C4A8.06C"/>
    <property type="match status" value="1"/>
</dbReference>
<evidence type="ECO:0000259" key="2">
    <source>
        <dbReference type="Pfam" id="PF07859"/>
    </source>
</evidence>